<keyword evidence="2" id="KW-1185">Reference proteome</keyword>
<gene>
    <name evidence="1" type="ORF">POCTA_138.1.T0330116</name>
</gene>
<proteinExistence type="predicted"/>
<sequence length="124" mass="14618">MLPGYPYPFNQPQLQRLYTQFIINQDIVEDLVIQYPLYPRLKIRMIGQMDVINLVIACFHSYSTSYSGRPFISFVTSKIKLLKLELKIIQKSNTQIMSKEHSINQSLFKLMSQFQPDCQYLFNS</sequence>
<name>A0A8S1TW68_PAROT</name>
<protein>
    <submittedName>
        <fullName evidence="1">Uncharacterized protein</fullName>
    </submittedName>
</protein>
<evidence type="ECO:0000313" key="2">
    <source>
        <dbReference type="Proteomes" id="UP000683925"/>
    </source>
</evidence>
<dbReference type="AlphaFoldDB" id="A0A8S1TW68"/>
<evidence type="ECO:0000313" key="1">
    <source>
        <dbReference type="EMBL" id="CAD8157065.1"/>
    </source>
</evidence>
<dbReference type="Proteomes" id="UP000683925">
    <property type="component" value="Unassembled WGS sequence"/>
</dbReference>
<reference evidence="1" key="1">
    <citation type="submission" date="2021-01" db="EMBL/GenBank/DDBJ databases">
        <authorList>
            <consortium name="Genoscope - CEA"/>
            <person name="William W."/>
        </authorList>
    </citation>
    <scope>NUCLEOTIDE SEQUENCE</scope>
</reference>
<organism evidence="1 2">
    <name type="scientific">Paramecium octaurelia</name>
    <dbReference type="NCBI Taxonomy" id="43137"/>
    <lineage>
        <taxon>Eukaryota</taxon>
        <taxon>Sar</taxon>
        <taxon>Alveolata</taxon>
        <taxon>Ciliophora</taxon>
        <taxon>Intramacronucleata</taxon>
        <taxon>Oligohymenophorea</taxon>
        <taxon>Peniculida</taxon>
        <taxon>Parameciidae</taxon>
        <taxon>Paramecium</taxon>
    </lineage>
</organism>
<dbReference type="EMBL" id="CAJJDP010000033">
    <property type="protein sequence ID" value="CAD8157065.1"/>
    <property type="molecule type" value="Genomic_DNA"/>
</dbReference>
<comment type="caution">
    <text evidence="1">The sequence shown here is derived from an EMBL/GenBank/DDBJ whole genome shotgun (WGS) entry which is preliminary data.</text>
</comment>
<accession>A0A8S1TW68</accession>